<reference evidence="1 2" key="1">
    <citation type="submission" date="2019-08" db="EMBL/GenBank/DDBJ databases">
        <title>Whole genome of Aphis craccivora.</title>
        <authorList>
            <person name="Voronova N.V."/>
            <person name="Shulinski R.S."/>
            <person name="Bandarenka Y.V."/>
            <person name="Zhorov D.G."/>
            <person name="Warner D."/>
        </authorList>
    </citation>
    <scope>NUCLEOTIDE SEQUENCE [LARGE SCALE GENOMIC DNA]</scope>
    <source>
        <strain evidence="1">180601</strain>
        <tissue evidence="1">Whole Body</tissue>
    </source>
</reference>
<dbReference type="InterPro" id="IPR021109">
    <property type="entry name" value="Peptidase_aspartic_dom_sf"/>
</dbReference>
<evidence type="ECO:0000313" key="1">
    <source>
        <dbReference type="EMBL" id="KAF0738583.1"/>
    </source>
</evidence>
<dbReference type="PANTHER" id="PTHR47331:SF1">
    <property type="entry name" value="GAG-LIKE PROTEIN"/>
    <property type="match status" value="1"/>
</dbReference>
<dbReference type="PANTHER" id="PTHR47331">
    <property type="entry name" value="PHD-TYPE DOMAIN-CONTAINING PROTEIN"/>
    <property type="match status" value="1"/>
</dbReference>
<dbReference type="EMBL" id="VUJU01007910">
    <property type="protein sequence ID" value="KAF0738583.1"/>
    <property type="molecule type" value="Genomic_DNA"/>
</dbReference>
<dbReference type="InterPro" id="IPR043502">
    <property type="entry name" value="DNA/RNA_pol_sf"/>
</dbReference>
<feature type="non-terminal residue" evidence="1">
    <location>
        <position position="1"/>
    </location>
</feature>
<sequence>PNNTDRRASCLVTSITQPQISVLISNVTKHVFLTTAIVHVKVKFRRLRECRAVLDSGSQINFISKSLSNLLQLPGRKSTLPICGIGANQVQAASCIDLGIQSRTSDYKVDLICYLLPSIDSDLSACPTPKEGWKVPEEILPQLADPEIYKRRPVDLLIGGGVFFDILGMERRSFNLEALWLQDSQFGWIVTETDWKALHLEEDIIYGRLSKTNAKILKEKEVVQHYQSTAIRDADGRFVLRLPIKMNADTLGDSITMFMQEYLEMGHMQEVRNEPTIPSNSYYLPYHAVQNTSSLTTKVRVVIDASSKSSSGISLNDILMRGPTVQEDLFAILTRFRRHQHVIISDIEKMFRQVGIAEPDLDLQRILWRNEPSESLRTYRLVTVTYGTTPASYMITQCLIILAENYVRIIRKQQQS</sequence>
<name>A0A6G0XET3_APHCR</name>
<dbReference type="AlphaFoldDB" id="A0A6G0XET3"/>
<feature type="non-terminal residue" evidence="1">
    <location>
        <position position="416"/>
    </location>
</feature>
<comment type="caution">
    <text evidence="1">The sequence shown here is derived from an EMBL/GenBank/DDBJ whole genome shotgun (WGS) entry which is preliminary data.</text>
</comment>
<organism evidence="1 2">
    <name type="scientific">Aphis craccivora</name>
    <name type="common">Cowpea aphid</name>
    <dbReference type="NCBI Taxonomy" id="307492"/>
    <lineage>
        <taxon>Eukaryota</taxon>
        <taxon>Metazoa</taxon>
        <taxon>Ecdysozoa</taxon>
        <taxon>Arthropoda</taxon>
        <taxon>Hexapoda</taxon>
        <taxon>Insecta</taxon>
        <taxon>Pterygota</taxon>
        <taxon>Neoptera</taxon>
        <taxon>Paraneoptera</taxon>
        <taxon>Hemiptera</taxon>
        <taxon>Sternorrhyncha</taxon>
        <taxon>Aphidomorpha</taxon>
        <taxon>Aphidoidea</taxon>
        <taxon>Aphididae</taxon>
        <taxon>Aphidini</taxon>
        <taxon>Aphis</taxon>
        <taxon>Aphis</taxon>
    </lineage>
</organism>
<evidence type="ECO:0000313" key="2">
    <source>
        <dbReference type="Proteomes" id="UP000478052"/>
    </source>
</evidence>
<dbReference type="OrthoDB" id="6622862at2759"/>
<dbReference type="Gene3D" id="2.40.70.10">
    <property type="entry name" value="Acid Proteases"/>
    <property type="match status" value="1"/>
</dbReference>
<keyword evidence="2" id="KW-1185">Reference proteome</keyword>
<dbReference type="Proteomes" id="UP000478052">
    <property type="component" value="Unassembled WGS sequence"/>
</dbReference>
<gene>
    <name evidence="1" type="ORF">FWK35_00025854</name>
</gene>
<proteinExistence type="predicted"/>
<dbReference type="SUPFAM" id="SSF56672">
    <property type="entry name" value="DNA/RNA polymerases"/>
    <property type="match status" value="1"/>
</dbReference>
<dbReference type="GO" id="GO:0071897">
    <property type="term" value="P:DNA biosynthetic process"/>
    <property type="evidence" value="ECO:0007669"/>
    <property type="project" value="UniProtKB-ARBA"/>
</dbReference>
<accession>A0A6G0XET3</accession>
<protein>
    <submittedName>
        <fullName evidence="1">Uncharacterized protein</fullName>
    </submittedName>
</protein>